<proteinExistence type="predicted"/>
<sequence>MTAWADTSSPPAGKRAIERVKRTYLPRARVGMVGWRGGVNEGWTGGGGRGEGKEEKEKEVVAICTVFVLRFSKKKKPRSNRGLFGLDWGWTASETEFGWRSIPTLGAPEKPACLPAWRGVAWRLASATGSGTAAASSENAPRTPGASLPACLQPNSNDFDGVGRKVEASTPHRPVQGRVTYSTFVSLFVSFVRNGVGFQLGLGGGSSGEGQALAVYPDERVGGKADASVREFVGFGCHHRYAWNERWERSTAYLD</sequence>
<dbReference type="Proteomes" id="UP001207468">
    <property type="component" value="Unassembled WGS sequence"/>
</dbReference>
<evidence type="ECO:0000313" key="2">
    <source>
        <dbReference type="Proteomes" id="UP001207468"/>
    </source>
</evidence>
<comment type="caution">
    <text evidence="1">The sequence shown here is derived from an EMBL/GenBank/DDBJ whole genome shotgun (WGS) entry which is preliminary data.</text>
</comment>
<accession>A0ACC0ULJ4</accession>
<organism evidence="1 2">
    <name type="scientific">Russula earlei</name>
    <dbReference type="NCBI Taxonomy" id="71964"/>
    <lineage>
        <taxon>Eukaryota</taxon>
        <taxon>Fungi</taxon>
        <taxon>Dikarya</taxon>
        <taxon>Basidiomycota</taxon>
        <taxon>Agaricomycotina</taxon>
        <taxon>Agaricomycetes</taxon>
        <taxon>Russulales</taxon>
        <taxon>Russulaceae</taxon>
        <taxon>Russula</taxon>
    </lineage>
</organism>
<gene>
    <name evidence="1" type="ORF">F5148DRAFT_1146069</name>
</gene>
<evidence type="ECO:0000313" key="1">
    <source>
        <dbReference type="EMBL" id="KAI9512599.1"/>
    </source>
</evidence>
<protein>
    <submittedName>
        <fullName evidence="1">Uncharacterized protein</fullName>
    </submittedName>
</protein>
<name>A0ACC0ULJ4_9AGAM</name>
<reference evidence="1" key="1">
    <citation type="submission" date="2021-03" db="EMBL/GenBank/DDBJ databases">
        <title>Evolutionary priming and transition to the ectomycorrhizal habit in an iconic lineage of mushroom-forming fungi: is preadaptation a requirement?</title>
        <authorList>
            <consortium name="DOE Joint Genome Institute"/>
            <person name="Looney B.P."/>
            <person name="Miyauchi S."/>
            <person name="Morin E."/>
            <person name="Drula E."/>
            <person name="Courty P.E."/>
            <person name="Chicoki N."/>
            <person name="Fauchery L."/>
            <person name="Kohler A."/>
            <person name="Kuo A."/>
            <person name="LaButti K."/>
            <person name="Pangilinan J."/>
            <person name="Lipzen A."/>
            <person name="Riley R."/>
            <person name="Andreopoulos W."/>
            <person name="He G."/>
            <person name="Johnson J."/>
            <person name="Barry K.W."/>
            <person name="Grigoriev I.V."/>
            <person name="Nagy L."/>
            <person name="Hibbett D."/>
            <person name="Henrissat B."/>
            <person name="Matheny P.B."/>
            <person name="Labbe J."/>
            <person name="Martin A.F."/>
        </authorList>
    </citation>
    <scope>NUCLEOTIDE SEQUENCE</scope>
    <source>
        <strain evidence="1">BPL698</strain>
    </source>
</reference>
<dbReference type="EMBL" id="JAGFNK010000008">
    <property type="protein sequence ID" value="KAI9512599.1"/>
    <property type="molecule type" value="Genomic_DNA"/>
</dbReference>
<keyword evidence="2" id="KW-1185">Reference proteome</keyword>